<evidence type="ECO:0000313" key="8">
    <source>
        <dbReference type="Proteomes" id="UP000182063"/>
    </source>
</evidence>
<dbReference type="GO" id="GO:0016020">
    <property type="term" value="C:membrane"/>
    <property type="evidence" value="ECO:0007669"/>
    <property type="project" value="InterPro"/>
</dbReference>
<dbReference type="InterPro" id="IPR011047">
    <property type="entry name" value="Quinoprotein_ADH-like_sf"/>
</dbReference>
<feature type="transmembrane region" description="Helical" evidence="5">
    <location>
        <begin position="78"/>
        <end position="94"/>
    </location>
</feature>
<name>A0A1L3ZUV1_9SPHN</name>
<evidence type="ECO:0000256" key="1">
    <source>
        <dbReference type="ARBA" id="ARBA00001931"/>
    </source>
</evidence>
<comment type="similarity">
    <text evidence="2">Belongs to the bacterial PQQ dehydrogenase family.</text>
</comment>
<accession>A0A1L3ZUV1</accession>
<keyword evidence="5" id="KW-0472">Membrane</keyword>
<dbReference type="NCBIfam" id="TIGR03074">
    <property type="entry name" value="PQQ_membr_DH"/>
    <property type="match status" value="1"/>
</dbReference>
<gene>
    <name evidence="7" type="ORF">BSL82_08845</name>
</gene>
<feature type="transmembrane region" description="Helical" evidence="5">
    <location>
        <begin position="100"/>
        <end position="119"/>
    </location>
</feature>
<dbReference type="GO" id="GO:0048038">
    <property type="term" value="F:quinone binding"/>
    <property type="evidence" value="ECO:0007669"/>
    <property type="project" value="InterPro"/>
</dbReference>
<dbReference type="InterPro" id="IPR018391">
    <property type="entry name" value="PQQ_b-propeller_rpt"/>
</dbReference>
<dbReference type="Proteomes" id="UP000182063">
    <property type="component" value="Chromosome"/>
</dbReference>
<reference evidence="8" key="1">
    <citation type="submission" date="2016-11" db="EMBL/GenBank/DDBJ databases">
        <title>Complete Genome Sequence of alachlor-degrading Sphingomonas sp. strain JJ-A5.</title>
        <authorList>
            <person name="Lee H."/>
            <person name="Ka J.-O."/>
        </authorList>
    </citation>
    <scope>NUCLEOTIDE SEQUENCE [LARGE SCALE GENOMIC DNA]</scope>
    <source>
        <strain evidence="8">JJ-A5</strain>
    </source>
</reference>
<dbReference type="STRING" id="1921510.BSL82_08845"/>
<dbReference type="EMBL" id="CP018221">
    <property type="protein sequence ID" value="API59405.1"/>
    <property type="molecule type" value="Genomic_DNA"/>
</dbReference>
<dbReference type="OrthoDB" id="9794322at2"/>
<evidence type="ECO:0000256" key="3">
    <source>
        <dbReference type="ARBA" id="ARBA00023002"/>
    </source>
</evidence>
<evidence type="ECO:0000256" key="2">
    <source>
        <dbReference type="ARBA" id="ARBA00008156"/>
    </source>
</evidence>
<dbReference type="CDD" id="cd10280">
    <property type="entry name" value="PQQ_mGDH"/>
    <property type="match status" value="1"/>
</dbReference>
<evidence type="ECO:0000256" key="5">
    <source>
        <dbReference type="SAM" id="Phobius"/>
    </source>
</evidence>
<keyword evidence="8" id="KW-1185">Reference proteome</keyword>
<dbReference type="SUPFAM" id="SSF50998">
    <property type="entry name" value="Quinoprotein alcohol dehydrogenase-like"/>
    <property type="match status" value="1"/>
</dbReference>
<keyword evidence="5" id="KW-1133">Transmembrane helix</keyword>
<dbReference type="AlphaFoldDB" id="A0A1L3ZUV1"/>
<evidence type="ECO:0000256" key="4">
    <source>
        <dbReference type="SAM" id="MobiDB-lite"/>
    </source>
</evidence>
<feature type="transmembrane region" description="Helical" evidence="5">
    <location>
        <begin position="131"/>
        <end position="151"/>
    </location>
</feature>
<protein>
    <recommendedName>
        <fullName evidence="6">Pyrrolo-quinoline quinone repeat domain-containing protein</fullName>
    </recommendedName>
</protein>
<dbReference type="InterPro" id="IPR002372">
    <property type="entry name" value="PQQ_rpt_dom"/>
</dbReference>
<feature type="domain" description="Pyrrolo-quinoline quinone repeat" evidence="6">
    <location>
        <begin position="174"/>
        <end position="768"/>
    </location>
</feature>
<dbReference type="InterPro" id="IPR017511">
    <property type="entry name" value="PQQ_mDH"/>
</dbReference>
<dbReference type="KEGG" id="sphj:BSL82_08845"/>
<feature type="transmembrane region" description="Helical" evidence="5">
    <location>
        <begin position="23"/>
        <end position="42"/>
    </location>
</feature>
<organism evidence="7 8">
    <name type="scientific">Tardibacter chloracetimidivorans</name>
    <dbReference type="NCBI Taxonomy" id="1921510"/>
    <lineage>
        <taxon>Bacteria</taxon>
        <taxon>Pseudomonadati</taxon>
        <taxon>Pseudomonadota</taxon>
        <taxon>Alphaproteobacteria</taxon>
        <taxon>Sphingomonadales</taxon>
        <taxon>Sphingomonadaceae</taxon>
        <taxon>Tardibacter</taxon>
    </lineage>
</organism>
<comment type="cofactor">
    <cofactor evidence="1">
        <name>pyrroloquinoline quinone</name>
        <dbReference type="ChEBI" id="CHEBI:58442"/>
    </cofactor>
</comment>
<keyword evidence="3" id="KW-0560">Oxidoreductase</keyword>
<feature type="transmembrane region" description="Helical" evidence="5">
    <location>
        <begin position="54"/>
        <end position="71"/>
    </location>
</feature>
<dbReference type="GO" id="GO:0008876">
    <property type="term" value="F:quinoprotein glucose dehydrogenase activity"/>
    <property type="evidence" value="ECO:0007669"/>
    <property type="project" value="TreeGrafter"/>
</dbReference>
<dbReference type="PANTHER" id="PTHR32303">
    <property type="entry name" value="QUINOPROTEIN ALCOHOL DEHYDROGENASE (CYTOCHROME C)"/>
    <property type="match status" value="1"/>
</dbReference>
<evidence type="ECO:0000313" key="7">
    <source>
        <dbReference type="EMBL" id="API59405.1"/>
    </source>
</evidence>
<proteinExistence type="inferred from homology"/>
<sequence length="797" mass="85794">MSKYALRRDAVNRRTGAGGGSRALSELAFAAVTVLLGTGMALPGARLLWLGGSPYYLAAGVLLIVAGIMLWKRRNAGGWLFLLIWLATLLWALWESGLDGWALLPRLGLLTAMGILLMLIRPPFKIRAKRLVVVTGTAIVLGTGAAVYLSGTSGNASLVTPARPVGTVKTDGDWRHIGGTLGADRFSPLDQITPANVENLEVVWTAHLGMPSGEITGTIEATPLMVGESLYICTMDNRVLSLDAENGKIRWSFDPKIDPAGVAMGACRGVAYHRQAGASGTCAARIFVATLDARMIAVDAESGQRCNGFGVNGEISLLQGMGDVPKGYYYQTSPPAVIRNRLVIGGRVADGQSVNEPSGVIRAFDAVTGELAWAWDIGRPENRGLPPEGGSYTRGTPNAWPPISGDERLGLAFVPLGNPTPDYVISHRSPEMREYGSAIVALDVETGEERWHFQTTHLDVWDYDLPAPPTLVDFPTAQGLRPALIQPTKRGEFFVLDRETGKPLVETVERGVPSGAVPGETLSPTQPYPVGMPSMGTPFLTEARMWGVTIFDQLWCRIRFKEARYEGDFTPVGTDPTIVSPGYFGGSNWSGIAVDPERHVMVANVMHFPMYNRLIPRTQADPAVFQPARVGKHKISGENWAQAGTPYAVRTQPFVSPLGIPCNQPPYAEIAAIDLETRKTLWRQPLGTARDTGPWNIPSHLPLIVGVPAMGGALVTRSGLVFIAATQERAFRAFDVQSGRLLWKTRLPAGGHANPMTYRSPRSGRQLVVIPASGHPRFGNGSADLLIAYGLPLLGGK</sequence>
<evidence type="ECO:0000259" key="6">
    <source>
        <dbReference type="Pfam" id="PF01011"/>
    </source>
</evidence>
<feature type="region of interest" description="Disordered" evidence="4">
    <location>
        <begin position="511"/>
        <end position="530"/>
    </location>
</feature>
<dbReference type="Pfam" id="PF01011">
    <property type="entry name" value="PQQ"/>
    <property type="match status" value="1"/>
</dbReference>
<dbReference type="PANTHER" id="PTHR32303:SF4">
    <property type="entry name" value="QUINOPROTEIN GLUCOSE DEHYDROGENASE"/>
    <property type="match status" value="1"/>
</dbReference>
<dbReference type="Gene3D" id="2.140.10.10">
    <property type="entry name" value="Quinoprotein alcohol dehydrogenase-like superfamily"/>
    <property type="match status" value="2"/>
</dbReference>
<keyword evidence="5" id="KW-0812">Transmembrane</keyword>
<dbReference type="SMART" id="SM00564">
    <property type="entry name" value="PQQ"/>
    <property type="match status" value="4"/>
</dbReference>